<keyword evidence="4" id="KW-1185">Reference proteome</keyword>
<feature type="region of interest" description="Disordered" evidence="2">
    <location>
        <begin position="374"/>
        <end position="408"/>
    </location>
</feature>
<evidence type="ECO:0000313" key="3">
    <source>
        <dbReference type="EMBL" id="KAF2859331.1"/>
    </source>
</evidence>
<feature type="region of interest" description="Disordered" evidence="2">
    <location>
        <begin position="260"/>
        <end position="333"/>
    </location>
</feature>
<feature type="compositionally biased region" description="Polar residues" evidence="2">
    <location>
        <begin position="396"/>
        <end position="406"/>
    </location>
</feature>
<name>A0A6A7BVV0_9PEZI</name>
<feature type="compositionally biased region" description="Polar residues" evidence="2">
    <location>
        <begin position="291"/>
        <end position="303"/>
    </location>
</feature>
<dbReference type="OrthoDB" id="4088568at2759"/>
<dbReference type="Proteomes" id="UP000799421">
    <property type="component" value="Unassembled WGS sequence"/>
</dbReference>
<feature type="coiled-coil region" evidence="1">
    <location>
        <begin position="28"/>
        <end position="181"/>
    </location>
</feature>
<gene>
    <name evidence="3" type="ORF">K470DRAFT_258957</name>
</gene>
<evidence type="ECO:0000313" key="4">
    <source>
        <dbReference type="Proteomes" id="UP000799421"/>
    </source>
</evidence>
<protein>
    <submittedName>
        <fullName evidence="3">Uncharacterized protein</fullName>
    </submittedName>
</protein>
<proteinExistence type="predicted"/>
<dbReference type="EMBL" id="MU005994">
    <property type="protein sequence ID" value="KAF2859331.1"/>
    <property type="molecule type" value="Genomic_DNA"/>
</dbReference>
<organism evidence="3 4">
    <name type="scientific">Piedraia hortae CBS 480.64</name>
    <dbReference type="NCBI Taxonomy" id="1314780"/>
    <lineage>
        <taxon>Eukaryota</taxon>
        <taxon>Fungi</taxon>
        <taxon>Dikarya</taxon>
        <taxon>Ascomycota</taxon>
        <taxon>Pezizomycotina</taxon>
        <taxon>Dothideomycetes</taxon>
        <taxon>Dothideomycetidae</taxon>
        <taxon>Capnodiales</taxon>
        <taxon>Piedraiaceae</taxon>
        <taxon>Piedraia</taxon>
    </lineage>
</organism>
<keyword evidence="1" id="KW-0175">Coiled coil</keyword>
<evidence type="ECO:0000256" key="2">
    <source>
        <dbReference type="SAM" id="MobiDB-lite"/>
    </source>
</evidence>
<reference evidence="3" key="1">
    <citation type="journal article" date="2020" name="Stud. Mycol.">
        <title>101 Dothideomycetes genomes: a test case for predicting lifestyles and emergence of pathogens.</title>
        <authorList>
            <person name="Haridas S."/>
            <person name="Albert R."/>
            <person name="Binder M."/>
            <person name="Bloem J."/>
            <person name="Labutti K."/>
            <person name="Salamov A."/>
            <person name="Andreopoulos B."/>
            <person name="Baker S."/>
            <person name="Barry K."/>
            <person name="Bills G."/>
            <person name="Bluhm B."/>
            <person name="Cannon C."/>
            <person name="Castanera R."/>
            <person name="Culley D."/>
            <person name="Daum C."/>
            <person name="Ezra D."/>
            <person name="Gonzalez J."/>
            <person name="Henrissat B."/>
            <person name="Kuo A."/>
            <person name="Liang C."/>
            <person name="Lipzen A."/>
            <person name="Lutzoni F."/>
            <person name="Magnuson J."/>
            <person name="Mondo S."/>
            <person name="Nolan M."/>
            <person name="Ohm R."/>
            <person name="Pangilinan J."/>
            <person name="Park H.-J."/>
            <person name="Ramirez L."/>
            <person name="Alfaro M."/>
            <person name="Sun H."/>
            <person name="Tritt A."/>
            <person name="Yoshinaga Y."/>
            <person name="Zwiers L.-H."/>
            <person name="Turgeon B."/>
            <person name="Goodwin S."/>
            <person name="Spatafora J."/>
            <person name="Crous P."/>
            <person name="Grigoriev I."/>
        </authorList>
    </citation>
    <scope>NUCLEOTIDE SEQUENCE</scope>
    <source>
        <strain evidence="3">CBS 480.64</strain>
    </source>
</reference>
<feature type="compositionally biased region" description="Basic residues" evidence="2">
    <location>
        <begin position="260"/>
        <end position="279"/>
    </location>
</feature>
<dbReference type="AlphaFoldDB" id="A0A6A7BVV0"/>
<sequence length="439" mass="48971">MDQQKRRSTESSLIFSLQALLIRHETYIADSERERKAMVKRIDSLEEDKRALEETNSAAIKENSKLLDQLEAVNNAVILSDAKVSSLQATLKDTREEVAKLTQLAVRAERLELQLQDYEAEQAQWRSNLAASEEAEKAAVRRWRQAERMLGNMQDQIERVEREAKEESEAQAEAVRRAERKKAVETRVKSSGRTVSPLIRDILQDNTNLQVSVMELRNMLRSSHEEMESLRRQLQIRPPSPEPVSLKTEIKRAACQELHVHHHYHRGNQRSLRRKKKRPGGTAVQPVEPCVSTSTETSPSTLHPSLFDGEENSHQSRPTTPGSEAEAEKKGGNYTPVQLVLGATKATVSDACAFAKPSISKPGGISGVELLSSLPAKPLPAPQRDKTPAKKRNKSTTRPSGVNQSGPLPVLLPMPAPICAPMLQNLNTEELQRALIDDV</sequence>
<evidence type="ECO:0000256" key="1">
    <source>
        <dbReference type="SAM" id="Coils"/>
    </source>
</evidence>
<accession>A0A6A7BVV0</accession>